<dbReference type="AlphaFoldDB" id="A0A9D1CF98"/>
<proteinExistence type="predicted"/>
<evidence type="ECO:0000313" key="1">
    <source>
        <dbReference type="EMBL" id="HIP98201.1"/>
    </source>
</evidence>
<accession>A0A9D1CF98</accession>
<protein>
    <submittedName>
        <fullName evidence="1">Uncharacterized protein</fullName>
    </submittedName>
</protein>
<reference evidence="1" key="1">
    <citation type="journal article" date="2020" name="ISME J.">
        <title>Gammaproteobacteria mediating utilization of methyl-, sulfur- and petroleum organic compounds in deep ocean hydrothermal plumes.</title>
        <authorList>
            <person name="Zhou Z."/>
            <person name="Liu Y."/>
            <person name="Pan J."/>
            <person name="Cron B.R."/>
            <person name="Toner B.M."/>
            <person name="Anantharaman K."/>
            <person name="Breier J.A."/>
            <person name="Dick G.J."/>
            <person name="Li M."/>
        </authorList>
    </citation>
    <scope>NUCLEOTIDE SEQUENCE</scope>
    <source>
        <strain evidence="1">SZUA-1501</strain>
    </source>
</reference>
<sequence>MGDKKKSETRIRKYIKGLIRNRKYLTTEDICLYLERYYGVPIHIPSVFYRYKKIIRECRKEVYAERKRKKKKSK</sequence>
<organism evidence="1 2">
    <name type="scientific">Aquifex aeolicus</name>
    <dbReference type="NCBI Taxonomy" id="63363"/>
    <lineage>
        <taxon>Bacteria</taxon>
        <taxon>Pseudomonadati</taxon>
        <taxon>Aquificota</taxon>
        <taxon>Aquificia</taxon>
        <taxon>Aquificales</taxon>
        <taxon>Aquificaceae</taxon>
        <taxon>Aquifex</taxon>
    </lineage>
</organism>
<evidence type="ECO:0000313" key="2">
    <source>
        <dbReference type="Proteomes" id="UP000606463"/>
    </source>
</evidence>
<gene>
    <name evidence="1" type="ORF">EYH37_02385</name>
</gene>
<comment type="caution">
    <text evidence="1">The sequence shown here is derived from an EMBL/GenBank/DDBJ whole genome shotgun (WGS) entry which is preliminary data.</text>
</comment>
<name>A0A9D1CF98_AQUAO</name>
<dbReference type="Proteomes" id="UP000606463">
    <property type="component" value="Unassembled WGS sequence"/>
</dbReference>
<dbReference type="EMBL" id="DQVE01000024">
    <property type="protein sequence ID" value="HIP98201.1"/>
    <property type="molecule type" value="Genomic_DNA"/>
</dbReference>